<gene>
    <name evidence="3" type="ORF">D3H35_03545</name>
</gene>
<organism evidence="3 4">
    <name type="scientific">Cohnella faecalis</name>
    <dbReference type="NCBI Taxonomy" id="2315694"/>
    <lineage>
        <taxon>Bacteria</taxon>
        <taxon>Bacillati</taxon>
        <taxon>Bacillota</taxon>
        <taxon>Bacilli</taxon>
        <taxon>Bacillales</taxon>
        <taxon>Paenibacillaceae</taxon>
        <taxon>Cohnella</taxon>
    </lineage>
</organism>
<dbReference type="Proteomes" id="UP000266340">
    <property type="component" value="Unassembled WGS sequence"/>
</dbReference>
<keyword evidence="4" id="KW-1185">Reference proteome</keyword>
<accession>A0A398CQU6</accession>
<feature type="compositionally biased region" description="Polar residues" evidence="1">
    <location>
        <begin position="257"/>
        <end position="266"/>
    </location>
</feature>
<keyword evidence="3" id="KW-0489">Methyltransferase</keyword>
<dbReference type="CDD" id="cd02440">
    <property type="entry name" value="AdoMet_MTases"/>
    <property type="match status" value="1"/>
</dbReference>
<feature type="compositionally biased region" description="Low complexity" evidence="1">
    <location>
        <begin position="274"/>
        <end position="283"/>
    </location>
</feature>
<dbReference type="Gene3D" id="3.40.50.150">
    <property type="entry name" value="Vaccinia Virus protein VP39"/>
    <property type="match status" value="1"/>
</dbReference>
<evidence type="ECO:0000313" key="3">
    <source>
        <dbReference type="EMBL" id="RIE04913.1"/>
    </source>
</evidence>
<name>A0A398CQU6_9BACL</name>
<dbReference type="InterPro" id="IPR013216">
    <property type="entry name" value="Methyltransf_11"/>
</dbReference>
<feature type="region of interest" description="Disordered" evidence="1">
    <location>
        <begin position="255"/>
        <end position="300"/>
    </location>
</feature>
<feature type="domain" description="Methyltransferase type 11" evidence="2">
    <location>
        <begin position="98"/>
        <end position="203"/>
    </location>
</feature>
<dbReference type="SUPFAM" id="SSF53335">
    <property type="entry name" value="S-adenosyl-L-methionine-dependent methyltransferases"/>
    <property type="match status" value="1"/>
</dbReference>
<dbReference type="PANTHER" id="PTHR42912">
    <property type="entry name" value="METHYLTRANSFERASE"/>
    <property type="match status" value="1"/>
</dbReference>
<sequence length="300" mass="33626">MARSPWVYDPGSPDQRHASSRLRRTNPTAKSLLTFTLRQPLGLKPKQSNLYEEVFFIMPDHAKIYLEEAEKYARLIASQPPLDGVIEEIRPFEGLDIVDIGAGTGRLSAVLAPRAKSLVALDASQAMLNETARQLSEAKLSNWRTEVADHRRLPLEDGCADLVVAGWSVCYLASADAPDWEDNLRIVMSELKRIVRSKGTIILFETMGTGVETPAPPDFLLPYYAQLANLYGFAHRWIRTDYLFESHIPWRKRSGSIRMSHQTPPHSGTRRSSSRATRSPSSSPKKKRVISSASLVDSKR</sequence>
<evidence type="ECO:0000259" key="2">
    <source>
        <dbReference type="Pfam" id="PF08241"/>
    </source>
</evidence>
<proteinExistence type="predicted"/>
<evidence type="ECO:0000256" key="1">
    <source>
        <dbReference type="SAM" id="MobiDB-lite"/>
    </source>
</evidence>
<feature type="region of interest" description="Disordered" evidence="1">
    <location>
        <begin position="1"/>
        <end position="23"/>
    </location>
</feature>
<dbReference type="InterPro" id="IPR050508">
    <property type="entry name" value="Methyltransf_Superfamily"/>
</dbReference>
<evidence type="ECO:0000313" key="4">
    <source>
        <dbReference type="Proteomes" id="UP000266340"/>
    </source>
</evidence>
<comment type="caution">
    <text evidence="3">The sequence shown here is derived from an EMBL/GenBank/DDBJ whole genome shotgun (WGS) entry which is preliminary data.</text>
</comment>
<dbReference type="Pfam" id="PF08241">
    <property type="entry name" value="Methyltransf_11"/>
    <property type="match status" value="1"/>
</dbReference>
<keyword evidence="3" id="KW-0808">Transferase</keyword>
<dbReference type="GO" id="GO:0008757">
    <property type="term" value="F:S-adenosylmethionine-dependent methyltransferase activity"/>
    <property type="evidence" value="ECO:0007669"/>
    <property type="project" value="InterPro"/>
</dbReference>
<dbReference type="EMBL" id="QXJM01000022">
    <property type="protein sequence ID" value="RIE04913.1"/>
    <property type="molecule type" value="Genomic_DNA"/>
</dbReference>
<protein>
    <submittedName>
        <fullName evidence="3">Class I SAM-dependent methyltransferase</fullName>
    </submittedName>
</protein>
<dbReference type="GO" id="GO:0032259">
    <property type="term" value="P:methylation"/>
    <property type="evidence" value="ECO:0007669"/>
    <property type="project" value="UniProtKB-KW"/>
</dbReference>
<dbReference type="InterPro" id="IPR029063">
    <property type="entry name" value="SAM-dependent_MTases_sf"/>
</dbReference>
<reference evidence="3 4" key="1">
    <citation type="submission" date="2018-09" db="EMBL/GenBank/DDBJ databases">
        <title>Cohnella cavernae sp. nov., isolated from a karst cave.</title>
        <authorList>
            <person name="Zhu H."/>
        </authorList>
    </citation>
    <scope>NUCLEOTIDE SEQUENCE [LARGE SCALE GENOMIC DNA]</scope>
    <source>
        <strain evidence="3 4">K2E09-144</strain>
    </source>
</reference>
<dbReference type="AlphaFoldDB" id="A0A398CQU6"/>